<dbReference type="RefSeq" id="WP_174672912.1">
    <property type="nucleotide sequence ID" value="NZ_CP054491.1"/>
</dbReference>
<keyword evidence="2" id="KW-1185">Reference proteome</keyword>
<dbReference type="Proteomes" id="UP000509658">
    <property type="component" value="Chromosome"/>
</dbReference>
<evidence type="ECO:0008006" key="3">
    <source>
        <dbReference type="Google" id="ProtNLM"/>
    </source>
</evidence>
<evidence type="ECO:0000313" key="2">
    <source>
        <dbReference type="Proteomes" id="UP000509658"/>
    </source>
</evidence>
<reference evidence="1 2" key="1">
    <citation type="submission" date="2020-05" db="EMBL/GenBank/DDBJ databases">
        <title>Horizontal transmission and recombination maintain forever young bacterial symbiont genomes.</title>
        <authorList>
            <person name="Russell S.L."/>
            <person name="Pepper-Tunick E."/>
            <person name="Svedberg J."/>
            <person name="Byrne A."/>
            <person name="Ruelas Castillo J."/>
            <person name="Vollmers C."/>
            <person name="Beinart R.A."/>
            <person name="Corbett-Detig R."/>
        </authorList>
    </citation>
    <scope>NUCLEOTIDE SEQUENCE [LARGE SCALE GENOMIC DNA]</scope>
    <source>
        <strain evidence="1">Santa_Monica_outfall</strain>
    </source>
</reference>
<accession>A0A6N0HUM5</accession>
<gene>
    <name evidence="1" type="ORF">HUE57_06360</name>
</gene>
<dbReference type="KEGG" id="rev:HUE57_06360"/>
<name>A0A6N0HUM5_9GAMM</name>
<evidence type="ECO:0000313" key="1">
    <source>
        <dbReference type="EMBL" id="QKQ25947.1"/>
    </source>
</evidence>
<sequence>MGRPVIIAVARDVTLQKQEEQQLRDLLNHLSALYNATPDMIFCMQSMAL</sequence>
<dbReference type="EMBL" id="CP054491">
    <property type="protein sequence ID" value="QKQ25947.1"/>
    <property type="molecule type" value="Genomic_DNA"/>
</dbReference>
<dbReference type="AlphaFoldDB" id="A0A6N0HUM5"/>
<protein>
    <recommendedName>
        <fullName evidence="3">PAC domain-containing protein</fullName>
    </recommendedName>
</protein>
<organism evidence="1 2">
    <name type="scientific">Candidatus Reidiella endopervernicosa</name>
    <dbReference type="NCBI Taxonomy" id="2738883"/>
    <lineage>
        <taxon>Bacteria</taxon>
        <taxon>Pseudomonadati</taxon>
        <taxon>Pseudomonadota</taxon>
        <taxon>Gammaproteobacteria</taxon>
        <taxon>Candidatus Reidiella</taxon>
    </lineage>
</organism>
<proteinExistence type="predicted"/>